<dbReference type="InterPro" id="IPR011641">
    <property type="entry name" value="Tyr-kin_ephrin_A/B_rcpt-like"/>
</dbReference>
<evidence type="ECO:0000313" key="4">
    <source>
        <dbReference type="EMBL" id="NWQ78413.1"/>
    </source>
</evidence>
<proteinExistence type="predicted"/>
<evidence type="ECO:0000256" key="2">
    <source>
        <dbReference type="SAM" id="Phobius"/>
    </source>
</evidence>
<dbReference type="GO" id="GO:0001669">
    <property type="term" value="C:acrosomal vesicle"/>
    <property type="evidence" value="ECO:0007669"/>
    <property type="project" value="TreeGrafter"/>
</dbReference>
<feature type="non-terminal residue" evidence="4">
    <location>
        <position position="487"/>
    </location>
</feature>
<dbReference type="OrthoDB" id="9045220at2759"/>
<dbReference type="GO" id="GO:0002199">
    <property type="term" value="C:zona pellucida receptor complex"/>
    <property type="evidence" value="ECO:0007669"/>
    <property type="project" value="TreeGrafter"/>
</dbReference>
<dbReference type="Gene3D" id="2.10.50.10">
    <property type="entry name" value="Tumor Necrosis Factor Receptor, subunit A, domain 2"/>
    <property type="match status" value="1"/>
</dbReference>
<dbReference type="SMART" id="SM01411">
    <property type="entry name" value="Ephrin_rec_like"/>
    <property type="match status" value="1"/>
</dbReference>
<dbReference type="InterPro" id="IPR007110">
    <property type="entry name" value="Ig-like_dom"/>
</dbReference>
<dbReference type="GO" id="GO:0001675">
    <property type="term" value="P:acrosome assembly"/>
    <property type="evidence" value="ECO:0007669"/>
    <property type="project" value="TreeGrafter"/>
</dbReference>
<reference evidence="4 5" key="1">
    <citation type="submission" date="2019-09" db="EMBL/GenBank/DDBJ databases">
        <title>Bird 10,000 Genomes (B10K) Project - Family phase.</title>
        <authorList>
            <person name="Zhang G."/>
        </authorList>
    </citation>
    <scope>NUCLEOTIDE SEQUENCE [LARGE SCALE GENOMIC DNA]</scope>
    <source>
        <strain evidence="4">B10K-DU-021-26</strain>
        <tissue evidence="4">Mixed tissue sample</tissue>
    </source>
</reference>
<gene>
    <name evidence="4" type="primary">Zpbp2_0</name>
    <name evidence="4" type="ORF">COLPIC_R06152</name>
</gene>
<dbReference type="GO" id="GO:0005576">
    <property type="term" value="C:extracellular region"/>
    <property type="evidence" value="ECO:0007669"/>
    <property type="project" value="InterPro"/>
</dbReference>
<dbReference type="PROSITE" id="PS50835">
    <property type="entry name" value="IG_LIKE"/>
    <property type="match status" value="1"/>
</dbReference>
<protein>
    <submittedName>
        <fullName evidence="4">ZPBP2 protein</fullName>
    </submittedName>
</protein>
<feature type="transmembrane region" description="Helical" evidence="2">
    <location>
        <begin position="373"/>
        <end position="398"/>
    </location>
</feature>
<dbReference type="InterPro" id="IPR036179">
    <property type="entry name" value="Ig-like_dom_sf"/>
</dbReference>
<keyword evidence="5" id="KW-1185">Reference proteome</keyword>
<sequence>HNVQWGRMLCAPRVWPDLGRLGVLGTVGILTLVLCSFSGKRQVWRWIYSALTPWRAGSLIFIHVESSLYSLPCSPMEMGVEDPTYHWVQDRAAAKLFSVTKDGHLLFQRFQAEDSGKYSCTISYTKRGVPLSQTFRYSIFGYHLPSGLDIVLLFHSKLCEDEWTKRFLQNLQEMLRPLEFEQRCKLQLTGTSCFPSLSDPSSDFIIQVQLKVSPFGPHWDEHCRSKDMESVTDCYRRTVQQNLEQVQLALTTFFKENKLIHVTGVDVPSVHFTNEFVSFLKTEECNAGYGQTKQLQGCLDCCITCPPGMFSPPKDRQCFQCPVGTYNPVYGAASCTPCKDSTSTKDPGALSELFCVKEEMTKQVVAVMHEVPVLLLILLPVLLGINVLFLLCYCYWFYKDRQMSSPRASKKTEKTTRMERVARFFRICRKGPQAGPDAGPASDTSASPGADDEYTPETPSLATAPNSEAVADETTPMLELKDRKHNF</sequence>
<dbReference type="AlphaFoldDB" id="A0A7K4RY98"/>
<evidence type="ECO:0000313" key="5">
    <source>
        <dbReference type="Proteomes" id="UP000530263"/>
    </source>
</evidence>
<name>A0A7K4RY98_COLPI</name>
<keyword evidence="2" id="KW-1133">Transmembrane helix</keyword>
<dbReference type="PANTHER" id="PTHR15443:SF5">
    <property type="entry name" value="ZONA PELLUCIDA-BINDING PROTEIN 1"/>
    <property type="match status" value="1"/>
</dbReference>
<dbReference type="PANTHER" id="PTHR15443">
    <property type="entry name" value="ZONA PELLUCIDA BINDING PROTEIN SP38"/>
    <property type="match status" value="1"/>
</dbReference>
<organism evidence="4 5">
    <name type="scientific">Columbina picui</name>
    <name type="common">Picui ground-dove</name>
    <dbReference type="NCBI Taxonomy" id="115618"/>
    <lineage>
        <taxon>Eukaryota</taxon>
        <taxon>Metazoa</taxon>
        <taxon>Chordata</taxon>
        <taxon>Craniata</taxon>
        <taxon>Vertebrata</taxon>
        <taxon>Euteleostomi</taxon>
        <taxon>Archelosauria</taxon>
        <taxon>Archosauria</taxon>
        <taxon>Dinosauria</taxon>
        <taxon>Saurischia</taxon>
        <taxon>Theropoda</taxon>
        <taxon>Coelurosauria</taxon>
        <taxon>Aves</taxon>
        <taxon>Neognathae</taxon>
        <taxon>Neoaves</taxon>
        <taxon>Columbimorphae</taxon>
        <taxon>Columbiformes</taxon>
        <taxon>Columbidae</taxon>
        <taxon>Columbina</taxon>
    </lineage>
</organism>
<dbReference type="Proteomes" id="UP000530263">
    <property type="component" value="Unassembled WGS sequence"/>
</dbReference>
<evidence type="ECO:0000259" key="3">
    <source>
        <dbReference type="PROSITE" id="PS50835"/>
    </source>
</evidence>
<dbReference type="SUPFAM" id="SSF57184">
    <property type="entry name" value="Growth factor receptor domain"/>
    <property type="match status" value="1"/>
</dbReference>
<dbReference type="InterPro" id="IPR013783">
    <property type="entry name" value="Ig-like_fold"/>
</dbReference>
<keyword evidence="2" id="KW-0812">Transmembrane</keyword>
<feature type="non-terminal residue" evidence="4">
    <location>
        <position position="1"/>
    </location>
</feature>
<dbReference type="Gene3D" id="2.60.40.10">
    <property type="entry name" value="Immunoglobulins"/>
    <property type="match status" value="1"/>
</dbReference>
<feature type="compositionally biased region" description="Polar residues" evidence="1">
    <location>
        <begin position="457"/>
        <end position="466"/>
    </location>
</feature>
<dbReference type="SUPFAM" id="SSF48726">
    <property type="entry name" value="Immunoglobulin"/>
    <property type="match status" value="1"/>
</dbReference>
<keyword evidence="2" id="KW-0472">Membrane</keyword>
<evidence type="ECO:0000256" key="1">
    <source>
        <dbReference type="SAM" id="MobiDB-lite"/>
    </source>
</evidence>
<dbReference type="InterPro" id="IPR048806">
    <property type="entry name" value="ZPBP1/2_N"/>
</dbReference>
<feature type="domain" description="Ig-like" evidence="3">
    <location>
        <begin position="66"/>
        <end position="136"/>
    </location>
</feature>
<accession>A0A7K4RY98</accession>
<dbReference type="Pfam" id="PF07699">
    <property type="entry name" value="Ephrin_rec_like"/>
    <property type="match status" value="1"/>
</dbReference>
<feature type="region of interest" description="Disordered" evidence="1">
    <location>
        <begin position="430"/>
        <end position="487"/>
    </location>
</feature>
<dbReference type="GO" id="GO:0007339">
    <property type="term" value="P:binding of sperm to zona pellucida"/>
    <property type="evidence" value="ECO:0007669"/>
    <property type="project" value="InterPro"/>
</dbReference>
<dbReference type="InterPro" id="IPR009030">
    <property type="entry name" value="Growth_fac_rcpt_cys_sf"/>
</dbReference>
<dbReference type="InterPro" id="IPR010857">
    <property type="entry name" value="Sp38-bd"/>
</dbReference>
<comment type="caution">
    <text evidence="4">The sequence shown here is derived from an EMBL/GenBank/DDBJ whole genome shotgun (WGS) entry which is preliminary data.</text>
</comment>
<dbReference type="Pfam" id="PF07354">
    <property type="entry name" value="Sp38"/>
    <property type="match status" value="1"/>
</dbReference>
<dbReference type="EMBL" id="VYZG01000682">
    <property type="protein sequence ID" value="NWQ78413.1"/>
    <property type="molecule type" value="Genomic_DNA"/>
</dbReference>